<comment type="caution">
    <text evidence="1">The sequence shown here is derived from an EMBL/GenBank/DDBJ whole genome shotgun (WGS) entry which is preliminary data.</text>
</comment>
<reference evidence="1 2" key="1">
    <citation type="submission" date="2016-07" db="EMBL/GenBank/DDBJ databases">
        <title>Pervasive Adenine N6-methylation of Active Genes in Fungi.</title>
        <authorList>
            <consortium name="DOE Joint Genome Institute"/>
            <person name="Mondo S.J."/>
            <person name="Dannebaum R.O."/>
            <person name="Kuo R.C."/>
            <person name="Labutti K."/>
            <person name="Haridas S."/>
            <person name="Kuo A."/>
            <person name="Salamov A."/>
            <person name="Ahrendt S.R."/>
            <person name="Lipzen A."/>
            <person name="Sullivan W."/>
            <person name="Andreopoulos W.B."/>
            <person name="Clum A."/>
            <person name="Lindquist E."/>
            <person name="Daum C."/>
            <person name="Ramamoorthy G.K."/>
            <person name="Gryganskyi A."/>
            <person name="Culley D."/>
            <person name="Magnuson J.K."/>
            <person name="James T.Y."/>
            <person name="O'Malley M.A."/>
            <person name="Stajich J.E."/>
            <person name="Spatafora J.W."/>
            <person name="Visel A."/>
            <person name="Grigoriev I.V."/>
        </authorList>
    </citation>
    <scope>NUCLEOTIDE SEQUENCE [LARGE SCALE GENOMIC DNA]</scope>
    <source>
        <strain evidence="1 2">ATCC 12442</strain>
    </source>
</reference>
<keyword evidence="2" id="KW-1185">Reference proteome</keyword>
<organism evidence="1 2">
    <name type="scientific">Linderina pennispora</name>
    <dbReference type="NCBI Taxonomy" id="61395"/>
    <lineage>
        <taxon>Eukaryota</taxon>
        <taxon>Fungi</taxon>
        <taxon>Fungi incertae sedis</taxon>
        <taxon>Zoopagomycota</taxon>
        <taxon>Kickxellomycotina</taxon>
        <taxon>Kickxellomycetes</taxon>
        <taxon>Kickxellales</taxon>
        <taxon>Kickxellaceae</taxon>
        <taxon>Linderina</taxon>
    </lineage>
</organism>
<accession>A0A1Y1WH75</accession>
<name>A0A1Y1WH75_9FUNG</name>
<dbReference type="OrthoDB" id="1862401at2759"/>
<evidence type="ECO:0000313" key="1">
    <source>
        <dbReference type="EMBL" id="ORX72735.1"/>
    </source>
</evidence>
<proteinExistence type="predicted"/>
<dbReference type="RefSeq" id="XP_040746075.1">
    <property type="nucleotide sequence ID" value="XM_040889646.1"/>
</dbReference>
<evidence type="ECO:0000313" key="2">
    <source>
        <dbReference type="Proteomes" id="UP000193922"/>
    </source>
</evidence>
<protein>
    <submittedName>
        <fullName evidence="1">Uncharacterized protein</fullName>
    </submittedName>
</protein>
<dbReference type="AlphaFoldDB" id="A0A1Y1WH75"/>
<dbReference type="GeneID" id="63806294"/>
<sequence>MSGFTPEYIGQIIDMVRSDDVYISNYLAVCLNYKVVSTVSYLLGIGFYQADFGYGVSKFTTVHPEFNMRTFMIMPSPPPSTDILVNVCVSPSVMNTILKNKFWMNLAEVVY</sequence>
<dbReference type="Gene3D" id="3.30.559.10">
    <property type="entry name" value="Chloramphenicol acetyltransferase-like domain"/>
    <property type="match status" value="1"/>
</dbReference>
<gene>
    <name evidence="1" type="ORF">DL89DRAFT_281457</name>
</gene>
<dbReference type="EMBL" id="MCFD01000002">
    <property type="protein sequence ID" value="ORX72735.1"/>
    <property type="molecule type" value="Genomic_DNA"/>
</dbReference>
<dbReference type="InterPro" id="IPR023213">
    <property type="entry name" value="CAT-like_dom_sf"/>
</dbReference>
<dbReference type="Proteomes" id="UP000193922">
    <property type="component" value="Unassembled WGS sequence"/>
</dbReference>